<reference evidence="8" key="1">
    <citation type="submission" date="2020-12" db="EMBL/GenBank/DDBJ databases">
        <title>Metabolic potential, ecology and presence of endohyphal bacteria is reflected in genomic diversity of Mucoromycotina.</title>
        <authorList>
            <person name="Muszewska A."/>
            <person name="Okrasinska A."/>
            <person name="Steczkiewicz K."/>
            <person name="Drgas O."/>
            <person name="Orlowska M."/>
            <person name="Perlinska-Lenart U."/>
            <person name="Aleksandrzak-Piekarczyk T."/>
            <person name="Szatraj K."/>
            <person name="Zielenkiewicz U."/>
            <person name="Pilsyk S."/>
            <person name="Malc E."/>
            <person name="Mieczkowski P."/>
            <person name="Kruszewska J.S."/>
            <person name="Biernat P."/>
            <person name="Pawlowska J."/>
        </authorList>
    </citation>
    <scope>NUCLEOTIDE SEQUENCE</scope>
    <source>
        <strain evidence="8">WA0000051536</strain>
    </source>
</reference>
<comment type="similarity">
    <text evidence="5">Belongs to the SMCR8 family.</text>
</comment>
<dbReference type="PANTHER" id="PTHR31334:SF1">
    <property type="entry name" value="GUANINE NUCLEOTIDE EXCHANGE PROTEIN SMCR8"/>
    <property type="match status" value="1"/>
</dbReference>
<feature type="region of interest" description="Disordered" evidence="6">
    <location>
        <begin position="523"/>
        <end position="546"/>
    </location>
</feature>
<dbReference type="GO" id="GO:0005085">
    <property type="term" value="F:guanyl-nucleotide exchange factor activity"/>
    <property type="evidence" value="ECO:0007669"/>
    <property type="project" value="UniProtKB-KW"/>
</dbReference>
<evidence type="ECO:0000256" key="1">
    <source>
        <dbReference type="ARBA" id="ARBA00004496"/>
    </source>
</evidence>
<feature type="compositionally biased region" description="Basic and acidic residues" evidence="6">
    <location>
        <begin position="733"/>
        <end position="747"/>
    </location>
</feature>
<comment type="subcellular location">
    <subcellularLocation>
        <location evidence="1">Cytoplasm</location>
    </subcellularLocation>
</comment>
<feature type="region of interest" description="Disordered" evidence="6">
    <location>
        <begin position="1072"/>
        <end position="1092"/>
    </location>
</feature>
<evidence type="ECO:0000256" key="4">
    <source>
        <dbReference type="ARBA" id="ARBA00023006"/>
    </source>
</evidence>
<dbReference type="EMBL" id="JAEPRA010000004">
    <property type="protein sequence ID" value="KAG2186758.1"/>
    <property type="molecule type" value="Genomic_DNA"/>
</dbReference>
<feature type="compositionally biased region" description="Basic and acidic residues" evidence="6">
    <location>
        <begin position="382"/>
        <end position="398"/>
    </location>
</feature>
<organism evidence="8 9">
    <name type="scientific">Umbelopsis vinacea</name>
    <dbReference type="NCBI Taxonomy" id="44442"/>
    <lineage>
        <taxon>Eukaryota</taxon>
        <taxon>Fungi</taxon>
        <taxon>Fungi incertae sedis</taxon>
        <taxon>Mucoromycota</taxon>
        <taxon>Mucoromycotina</taxon>
        <taxon>Umbelopsidomycetes</taxon>
        <taxon>Umbelopsidales</taxon>
        <taxon>Umbelopsidaceae</taxon>
        <taxon>Umbelopsis</taxon>
    </lineage>
</organism>
<feature type="compositionally biased region" description="Polar residues" evidence="6">
    <location>
        <begin position="1190"/>
        <end position="1199"/>
    </location>
</feature>
<feature type="region of interest" description="Disordered" evidence="6">
    <location>
        <begin position="374"/>
        <end position="404"/>
    </location>
</feature>
<keyword evidence="9" id="KW-1185">Reference proteome</keyword>
<evidence type="ECO:0000256" key="5">
    <source>
        <dbReference type="ARBA" id="ARBA00038137"/>
    </source>
</evidence>
<evidence type="ECO:0000256" key="6">
    <source>
        <dbReference type="SAM" id="MobiDB-lite"/>
    </source>
</evidence>
<dbReference type="OrthoDB" id="2289278at2759"/>
<keyword evidence="4" id="KW-0072">Autophagy</keyword>
<dbReference type="GO" id="GO:0032045">
    <property type="term" value="C:guanyl-nucleotide exchange factor complex"/>
    <property type="evidence" value="ECO:0007669"/>
    <property type="project" value="TreeGrafter"/>
</dbReference>
<sequence>MNYIVWQGHENQWVGWSLPNVARPLYQSRSQPVLEPSCRSRTFAMATYGEEVEILFDTHAGLRSSHSSLLMPDDFYTSEMLSSSSSDPIAEIHSTTNQDLKDEQPKSSGVGLGLSFNNESRYQSLQPTKSNREHCWWGEELLDQLSGLSDEDINLEGFRHGYAGQHDFVLLSEFSEMQGPLPLAVIIEDACLDLETINMKKDPSSANDVPLPKDAQSFLSKIGIEQFDLNSFVLRIVSVDRSSEQRRSFDDDAIASPHQSPSIDLADSATLEPNPVDTTPFRIPEDAQIYSYDSEGKFYSFTQYLTLFDISARGYVRPVSISYVTKDPHKILPRFSIFMERFSKVSHILKVGNFPNFARDLHYRLQDLEYTESQMASQQVDTESKENNLKEGNDEPNKDASQLVDGNSNLTMEALQQAIGELKATIDQVEHHPVLFSSKIQESESEQSSSVAGEKEVETAKMAHEQQKDKNTEEKQRSNSVASSVVAMTRTVSRGLSSVTDMIPFKGPWSSAFLENRRNRESQLDATAGDSPDSIHQADEDGRPLDSSLNAKYKVNIYPQIVHSIFPVTASDRRLRTLSQLCSPLKQPIITQDDVRKTILLSPTQEFANPKLPPNAADMLPQPSHSLYIALDKYAESINEIMDIVRDLGRNSVSLDIQDEDLDVARPSSAILSIGRTMVMNFKNPAPRRIGAKQIEEEEEKNATENSVKVELGGHRIRGERLYVVDDKSTILPTRKERSSSDSEEKTSSSIPSLGEANVDDKVPSANYILSLIGGQVWDRNDGDPGTGLKNVLHENTRYIKHVIFAIMSGRTTLVVGGASSEENVKNVVLALSLFVPGHSKRTHRVIKWHPDALTEDMLTGVKLIGVPKDKVNASIYAMDVSVFDLDNVETAGHGGSLLCGPLYVDGHWIDDMISHAYTFPSDAALIAHIHTIFFTIALKAYILYHAFIHNDQVSEFIPEPAIDTTSATTSAEAAKDSQKWSMRKLMDYWRRIDERQTSFERERGNVLDSVFSSSDSPEKLHTWSDANTNSLDLRAFSNLMANKDSDLVSERPQFLSLSSMHESNLLRQQIAKAAANRKASTSQDNNAKDNADLTNHEQNEATVTLQSIAASREQRPALADLDWSQGDQGLAISPQTIPIDNPSHADSDAVTRDAVPQPYGSLQSDFSGLSSVTGATSCYYTSNMTASELQNEESFSQTNEEDDEDTGSSTGSESCSSEASDDDSRASPAPPSAKPSDLQSYDESSLTGQAAEEGRRFMMEELGLSGDDQTIVVVSKNELLVVPMSILANPPFFAVYS</sequence>
<dbReference type="Proteomes" id="UP000612746">
    <property type="component" value="Unassembled WGS sequence"/>
</dbReference>
<feature type="compositionally biased region" description="Low complexity" evidence="6">
    <location>
        <begin position="1208"/>
        <end position="1219"/>
    </location>
</feature>
<accession>A0A8H7UNZ6</accession>
<feature type="compositionally biased region" description="Polar residues" evidence="6">
    <location>
        <begin position="1239"/>
        <end position="1249"/>
    </location>
</feature>
<feature type="region of interest" description="Disordered" evidence="6">
    <location>
        <begin position="437"/>
        <end position="483"/>
    </location>
</feature>
<protein>
    <recommendedName>
        <fullName evidence="7">UDENN FLCN/SMCR8-type domain-containing protein</fullName>
    </recommendedName>
</protein>
<feature type="region of interest" description="Disordered" evidence="6">
    <location>
        <begin position="248"/>
        <end position="269"/>
    </location>
</feature>
<comment type="caution">
    <text evidence="8">The sequence shown here is derived from an EMBL/GenBank/DDBJ whole genome shotgun (WGS) entry which is preliminary data.</text>
</comment>
<evidence type="ECO:0000256" key="2">
    <source>
        <dbReference type="ARBA" id="ARBA00022490"/>
    </source>
</evidence>
<name>A0A8H7UNZ6_9FUNG</name>
<dbReference type="GO" id="GO:0006914">
    <property type="term" value="P:autophagy"/>
    <property type="evidence" value="ECO:0007669"/>
    <property type="project" value="UniProtKB-KW"/>
</dbReference>
<dbReference type="PROSITE" id="PS51834">
    <property type="entry name" value="DENN_FLCN_SMCR8"/>
    <property type="match status" value="1"/>
</dbReference>
<feature type="domain" description="UDENN FLCN/SMCR8-type" evidence="7">
    <location>
        <begin position="159"/>
        <end position="995"/>
    </location>
</feature>
<evidence type="ECO:0000256" key="3">
    <source>
        <dbReference type="ARBA" id="ARBA00022658"/>
    </source>
</evidence>
<dbReference type="InterPro" id="IPR037521">
    <property type="entry name" value="FLCN/SMCR8_DENN"/>
</dbReference>
<feature type="compositionally biased region" description="Basic and acidic residues" evidence="6">
    <location>
        <begin position="453"/>
        <end position="477"/>
    </location>
</feature>
<feature type="region of interest" description="Disordered" evidence="6">
    <location>
        <begin position="1190"/>
        <end position="1250"/>
    </location>
</feature>
<evidence type="ECO:0000259" key="7">
    <source>
        <dbReference type="PROSITE" id="PS51834"/>
    </source>
</evidence>
<gene>
    <name evidence="8" type="ORF">INT44_002984</name>
</gene>
<dbReference type="GO" id="GO:0005737">
    <property type="term" value="C:cytoplasm"/>
    <property type="evidence" value="ECO:0007669"/>
    <property type="project" value="UniProtKB-SubCell"/>
</dbReference>
<keyword evidence="3" id="KW-0344">Guanine-nucleotide releasing factor</keyword>
<dbReference type="PANTHER" id="PTHR31334">
    <property type="entry name" value="SMITH-MAGENIS SYNDROME REGION GENE 8 PROTEIN"/>
    <property type="match status" value="1"/>
</dbReference>
<feature type="region of interest" description="Disordered" evidence="6">
    <location>
        <begin position="733"/>
        <end position="757"/>
    </location>
</feature>
<evidence type="ECO:0000313" key="9">
    <source>
        <dbReference type="Proteomes" id="UP000612746"/>
    </source>
</evidence>
<evidence type="ECO:0000313" key="8">
    <source>
        <dbReference type="EMBL" id="KAG2186758.1"/>
    </source>
</evidence>
<keyword evidence="2" id="KW-0963">Cytoplasm</keyword>
<feature type="region of interest" description="Disordered" evidence="6">
    <location>
        <begin position="1130"/>
        <end position="1168"/>
    </location>
</feature>
<proteinExistence type="inferred from homology"/>